<sequence length="55" mass="6616">MEQEEIRQLWADGEDWIIKRQHHQYFYRPDGKYGDWKPGLPPGVVKPDVDTLFDD</sequence>
<dbReference type="AlphaFoldDB" id="A0AA96JRY4"/>
<dbReference type="KEGG" id="nall:PP769_16905"/>
<evidence type="ECO:0000313" key="1">
    <source>
        <dbReference type="EMBL" id="WNM57628.1"/>
    </source>
</evidence>
<organism evidence="1 2">
    <name type="scientific">Candidatus Nitrospira allomarina</name>
    <dbReference type="NCBI Taxonomy" id="3020900"/>
    <lineage>
        <taxon>Bacteria</taxon>
        <taxon>Pseudomonadati</taxon>
        <taxon>Nitrospirota</taxon>
        <taxon>Nitrospiria</taxon>
        <taxon>Nitrospirales</taxon>
        <taxon>Nitrospiraceae</taxon>
        <taxon>Nitrospira</taxon>
    </lineage>
</organism>
<gene>
    <name evidence="1" type="ORF">PP769_16905</name>
</gene>
<name>A0AA96JRY4_9BACT</name>
<dbReference type="RefSeq" id="WP_312642336.1">
    <property type="nucleotide sequence ID" value="NZ_CP116967.1"/>
</dbReference>
<accession>A0AA96JRY4</accession>
<protein>
    <submittedName>
        <fullName evidence="1">Uncharacterized protein</fullName>
    </submittedName>
</protein>
<reference evidence="1 2" key="1">
    <citation type="submission" date="2023-01" db="EMBL/GenBank/DDBJ databases">
        <title>Cultivation and genomic characterization of new, ubiquitous marine nitrite-oxidizing bacteria from the Nitrospirales.</title>
        <authorList>
            <person name="Mueller A.J."/>
            <person name="Daebeler A."/>
            <person name="Herbold C.W."/>
            <person name="Kirkegaard R.H."/>
            <person name="Daims H."/>
        </authorList>
    </citation>
    <scope>NUCLEOTIDE SEQUENCE [LARGE SCALE GENOMIC DNA]</scope>
    <source>
        <strain evidence="1 2">VA</strain>
    </source>
</reference>
<dbReference type="EMBL" id="CP116967">
    <property type="protein sequence ID" value="WNM57628.1"/>
    <property type="molecule type" value="Genomic_DNA"/>
</dbReference>
<dbReference type="Proteomes" id="UP001302719">
    <property type="component" value="Chromosome"/>
</dbReference>
<proteinExistence type="predicted"/>
<evidence type="ECO:0000313" key="2">
    <source>
        <dbReference type="Proteomes" id="UP001302719"/>
    </source>
</evidence>
<keyword evidence="2" id="KW-1185">Reference proteome</keyword>